<dbReference type="Proteomes" id="UP001501490">
    <property type="component" value="Unassembled WGS sequence"/>
</dbReference>
<name>A0ABP6ZWZ7_9ACTN</name>
<organism evidence="1 2">
    <name type="scientific">Microlunatus ginsengisoli</name>
    <dbReference type="NCBI Taxonomy" id="363863"/>
    <lineage>
        <taxon>Bacteria</taxon>
        <taxon>Bacillati</taxon>
        <taxon>Actinomycetota</taxon>
        <taxon>Actinomycetes</taxon>
        <taxon>Propionibacteriales</taxon>
        <taxon>Propionibacteriaceae</taxon>
        <taxon>Microlunatus</taxon>
    </lineage>
</organism>
<reference evidence="2" key="1">
    <citation type="journal article" date="2019" name="Int. J. Syst. Evol. Microbiol.">
        <title>The Global Catalogue of Microorganisms (GCM) 10K type strain sequencing project: providing services to taxonomists for standard genome sequencing and annotation.</title>
        <authorList>
            <consortium name="The Broad Institute Genomics Platform"/>
            <consortium name="The Broad Institute Genome Sequencing Center for Infectious Disease"/>
            <person name="Wu L."/>
            <person name="Ma J."/>
        </authorList>
    </citation>
    <scope>NUCLEOTIDE SEQUENCE [LARGE SCALE GENOMIC DNA]</scope>
    <source>
        <strain evidence="2">JCM 16929</strain>
    </source>
</reference>
<evidence type="ECO:0000313" key="1">
    <source>
        <dbReference type="EMBL" id="GAA3619107.1"/>
    </source>
</evidence>
<comment type="caution">
    <text evidence="1">The sequence shown here is derived from an EMBL/GenBank/DDBJ whole genome shotgun (WGS) entry which is preliminary data.</text>
</comment>
<dbReference type="EMBL" id="BAABAB010000015">
    <property type="protein sequence ID" value="GAA3619107.1"/>
    <property type="molecule type" value="Genomic_DNA"/>
</dbReference>
<dbReference type="SUPFAM" id="SSF53474">
    <property type="entry name" value="alpha/beta-Hydrolases"/>
    <property type="match status" value="1"/>
</dbReference>
<accession>A0ABP6ZWZ7</accession>
<sequence>MPFNARNPLYAVLHESSYADGGATRWSAERTAPEDFGADSLLLTGEHIFPWHFEDCADLRPYRQVAAVLAEHPWPRLYDADVLADLDVPCAAIVYVDDPYVDRGFSEETAEAMPSLRTWVTNEHLHNGLRTDGEHIFDRLLGLVRGGA</sequence>
<keyword evidence="2" id="KW-1185">Reference proteome</keyword>
<dbReference type="InterPro" id="IPR029058">
    <property type="entry name" value="AB_hydrolase_fold"/>
</dbReference>
<gene>
    <name evidence="1" type="ORF">GCM10022236_21710</name>
</gene>
<evidence type="ECO:0000313" key="2">
    <source>
        <dbReference type="Proteomes" id="UP001501490"/>
    </source>
</evidence>
<proteinExistence type="predicted"/>
<protein>
    <recommendedName>
        <fullName evidence="3">Alpha/beta hydrolase family protein</fullName>
    </recommendedName>
</protein>
<evidence type="ECO:0008006" key="3">
    <source>
        <dbReference type="Google" id="ProtNLM"/>
    </source>
</evidence>